<organism evidence="1 2">
    <name type="scientific">Arachidicoccus ginsenosidivorans</name>
    <dbReference type="NCBI Taxonomy" id="496057"/>
    <lineage>
        <taxon>Bacteria</taxon>
        <taxon>Pseudomonadati</taxon>
        <taxon>Bacteroidota</taxon>
        <taxon>Chitinophagia</taxon>
        <taxon>Chitinophagales</taxon>
        <taxon>Chitinophagaceae</taxon>
        <taxon>Arachidicoccus</taxon>
    </lineage>
</organism>
<dbReference type="Proteomes" id="UP000321291">
    <property type="component" value="Chromosome"/>
</dbReference>
<reference evidence="1 2" key="1">
    <citation type="journal article" date="2017" name="Int. J. Syst. Evol. Microbiol.">
        <title>Arachidicoccus ginsenosidivorans sp. nov., with ginsenoside-converting activity isolated from ginseng cultivating soil.</title>
        <authorList>
            <person name="Siddiqi M.Z."/>
            <person name="Aslam Z."/>
            <person name="Im W.T."/>
        </authorList>
    </citation>
    <scope>NUCLEOTIDE SEQUENCE [LARGE SCALE GENOMIC DNA]</scope>
    <source>
        <strain evidence="1 2">Gsoil 809</strain>
    </source>
</reference>
<dbReference type="KEGG" id="agi:FSB73_04680"/>
<dbReference type="RefSeq" id="WP_146780339.1">
    <property type="nucleotide sequence ID" value="NZ_CP042434.1"/>
</dbReference>
<dbReference type="EMBL" id="CP042434">
    <property type="protein sequence ID" value="QEC71081.1"/>
    <property type="molecule type" value="Genomic_DNA"/>
</dbReference>
<accession>A0A5B8VJ59</accession>
<protein>
    <submittedName>
        <fullName evidence="1">Uncharacterized protein</fullName>
    </submittedName>
</protein>
<evidence type="ECO:0000313" key="1">
    <source>
        <dbReference type="EMBL" id="QEC71081.1"/>
    </source>
</evidence>
<gene>
    <name evidence="1" type="ORF">FSB73_04680</name>
</gene>
<dbReference type="OrthoDB" id="652198at2"/>
<name>A0A5B8VJ59_9BACT</name>
<proteinExistence type="predicted"/>
<dbReference type="AlphaFoldDB" id="A0A5B8VJ59"/>
<evidence type="ECO:0000313" key="2">
    <source>
        <dbReference type="Proteomes" id="UP000321291"/>
    </source>
</evidence>
<keyword evidence="2" id="KW-1185">Reference proteome</keyword>
<sequence length="204" mass="22267">MKRLLWALIPLAVLASCGKSSERKILVVANGDIAVTGQDVKITNISDGAVEKLVDLKNADQTSFTVNNGGTSSTVQLPKEDGFYLLNLMKDTVFGSQLVDGRDYNTAEALGLDKQKEMIDSLKLVLQGKNISEANKNYLVVPGQLTKVTDDLVHARIFGPFHQMNSDIDAPADGKPPVLYKFYSSDELQTRLQTVEESYNATGD</sequence>
<dbReference type="PROSITE" id="PS51257">
    <property type="entry name" value="PROKAR_LIPOPROTEIN"/>
    <property type="match status" value="1"/>
</dbReference>